<keyword evidence="1" id="KW-1133">Transmembrane helix</keyword>
<evidence type="ECO:0000256" key="1">
    <source>
        <dbReference type="SAM" id="Phobius"/>
    </source>
</evidence>
<keyword evidence="1" id="KW-0472">Membrane</keyword>
<evidence type="ECO:0000313" key="3">
    <source>
        <dbReference type="Proteomes" id="UP001549691"/>
    </source>
</evidence>
<feature type="transmembrane region" description="Helical" evidence="1">
    <location>
        <begin position="35"/>
        <end position="56"/>
    </location>
</feature>
<keyword evidence="3" id="KW-1185">Reference proteome</keyword>
<comment type="caution">
    <text evidence="2">The sequence shown here is derived from an EMBL/GenBank/DDBJ whole genome shotgun (WGS) entry which is preliminary data.</text>
</comment>
<name>A0ABV2THE0_9RHOO</name>
<reference evidence="2 3" key="1">
    <citation type="submission" date="2024-07" db="EMBL/GenBank/DDBJ databases">
        <title>Uliginosibacterium flavum JJ3220;KACC:17644.</title>
        <authorList>
            <person name="Kim M.K."/>
        </authorList>
    </citation>
    <scope>NUCLEOTIDE SEQUENCE [LARGE SCALE GENOMIC DNA]</scope>
    <source>
        <strain evidence="2 3">KACC:17644</strain>
    </source>
</reference>
<gene>
    <name evidence="2" type="ORF">ABXR19_03920</name>
</gene>
<keyword evidence="1" id="KW-0812">Transmembrane</keyword>
<organism evidence="2 3">
    <name type="scientific">Uliginosibacterium flavum</name>
    <dbReference type="NCBI Taxonomy" id="1396831"/>
    <lineage>
        <taxon>Bacteria</taxon>
        <taxon>Pseudomonadati</taxon>
        <taxon>Pseudomonadota</taxon>
        <taxon>Betaproteobacteria</taxon>
        <taxon>Rhodocyclales</taxon>
        <taxon>Zoogloeaceae</taxon>
        <taxon>Uliginosibacterium</taxon>
    </lineage>
</organism>
<sequence>MSLILLILGVGLGLSSVSPWSFEGVSAASFGVSTIAWLTLTQLLSSAMGGYLAGRLRTKWMNTLTDEVFFRDTAHGFLAWAVASLATAALLTSAIGPILSGGSQVGASVVSGIASTAAVATGAAASRKMASEEIGPMAYFVDALFRRNGNAAEARSTGVAMPAETSERATNNESSEVGRIFTNVTISEPLPPEDIQYVGQLVAQRTGLSQQEAEKRVMDIYVRAQATLRNTEISAKDAADKARKAFSYAALWMFVSLLIGAFVASLTATYGGRQRDA</sequence>
<evidence type="ECO:0008006" key="4">
    <source>
        <dbReference type="Google" id="ProtNLM"/>
    </source>
</evidence>
<accession>A0ABV2THE0</accession>
<evidence type="ECO:0000313" key="2">
    <source>
        <dbReference type="EMBL" id="MET7013324.1"/>
    </source>
</evidence>
<protein>
    <recommendedName>
        <fullName evidence="4">Transmembrane protein</fullName>
    </recommendedName>
</protein>
<proteinExistence type="predicted"/>
<feature type="transmembrane region" description="Helical" evidence="1">
    <location>
        <begin position="245"/>
        <end position="268"/>
    </location>
</feature>
<dbReference type="EMBL" id="JBEWZI010000003">
    <property type="protein sequence ID" value="MET7013324.1"/>
    <property type="molecule type" value="Genomic_DNA"/>
</dbReference>
<dbReference type="Proteomes" id="UP001549691">
    <property type="component" value="Unassembled WGS sequence"/>
</dbReference>
<feature type="transmembrane region" description="Helical" evidence="1">
    <location>
        <begin position="105"/>
        <end position="125"/>
    </location>
</feature>
<dbReference type="RefSeq" id="WP_354599787.1">
    <property type="nucleotide sequence ID" value="NZ_JBEWZI010000003.1"/>
</dbReference>
<feature type="transmembrane region" description="Helical" evidence="1">
    <location>
        <begin position="77"/>
        <end position="99"/>
    </location>
</feature>